<name>A0ABP4ISU0_9PSEU</name>
<feature type="compositionally biased region" description="Low complexity" evidence="3">
    <location>
        <begin position="237"/>
        <end position="265"/>
    </location>
</feature>
<dbReference type="EMBL" id="BAAAJK010000026">
    <property type="protein sequence ID" value="GAA1394372.1"/>
    <property type="molecule type" value="Genomic_DNA"/>
</dbReference>
<accession>A0ABP4ISU0</accession>
<evidence type="ECO:0000313" key="4">
    <source>
        <dbReference type="EMBL" id="GAA1394372.1"/>
    </source>
</evidence>
<dbReference type="Pfam" id="PF00106">
    <property type="entry name" value="adh_short"/>
    <property type="match status" value="1"/>
</dbReference>
<dbReference type="Gene3D" id="3.40.50.720">
    <property type="entry name" value="NAD(P)-binding Rossmann-like Domain"/>
    <property type="match status" value="1"/>
</dbReference>
<protein>
    <recommendedName>
        <fullName evidence="6">SDR family NAD(P)-dependent oxidoreductase</fullName>
    </recommendedName>
</protein>
<dbReference type="InterPro" id="IPR051019">
    <property type="entry name" value="VLCFA-Steroid_DH"/>
</dbReference>
<dbReference type="PANTHER" id="PTHR43899:SF13">
    <property type="entry name" value="RH59310P"/>
    <property type="match status" value="1"/>
</dbReference>
<dbReference type="InterPro" id="IPR002347">
    <property type="entry name" value="SDR_fam"/>
</dbReference>
<comment type="caution">
    <text evidence="4">The sequence shown here is derived from an EMBL/GenBank/DDBJ whole genome shotgun (WGS) entry which is preliminary data.</text>
</comment>
<evidence type="ECO:0008006" key="6">
    <source>
        <dbReference type="Google" id="ProtNLM"/>
    </source>
</evidence>
<feature type="region of interest" description="Disordered" evidence="3">
    <location>
        <begin position="284"/>
        <end position="303"/>
    </location>
</feature>
<dbReference type="InterPro" id="IPR036291">
    <property type="entry name" value="NAD(P)-bd_dom_sf"/>
</dbReference>
<keyword evidence="5" id="KW-1185">Reference proteome</keyword>
<proteinExistence type="inferred from homology"/>
<dbReference type="PANTHER" id="PTHR43899">
    <property type="entry name" value="RH59310P"/>
    <property type="match status" value="1"/>
</dbReference>
<gene>
    <name evidence="4" type="ORF">GCM10009613_42330</name>
</gene>
<comment type="similarity">
    <text evidence="1">Belongs to the short-chain dehydrogenases/reductases (SDR) family.</text>
</comment>
<dbReference type="RefSeq" id="WP_344025173.1">
    <property type="nucleotide sequence ID" value="NZ_BAAAJK010000026.1"/>
</dbReference>
<feature type="compositionally biased region" description="Low complexity" evidence="3">
    <location>
        <begin position="355"/>
        <end position="365"/>
    </location>
</feature>
<feature type="region of interest" description="Disordered" evidence="3">
    <location>
        <begin position="237"/>
        <end position="276"/>
    </location>
</feature>
<evidence type="ECO:0000256" key="1">
    <source>
        <dbReference type="ARBA" id="ARBA00006484"/>
    </source>
</evidence>
<evidence type="ECO:0000313" key="5">
    <source>
        <dbReference type="Proteomes" id="UP001501414"/>
    </source>
</evidence>
<keyword evidence="2" id="KW-0560">Oxidoreductase</keyword>
<dbReference type="PRINTS" id="PR00081">
    <property type="entry name" value="GDHRDH"/>
</dbReference>
<organism evidence="4 5">
    <name type="scientific">Pseudonocardia kongjuensis</name>
    <dbReference type="NCBI Taxonomy" id="102227"/>
    <lineage>
        <taxon>Bacteria</taxon>
        <taxon>Bacillati</taxon>
        <taxon>Actinomycetota</taxon>
        <taxon>Actinomycetes</taxon>
        <taxon>Pseudonocardiales</taxon>
        <taxon>Pseudonocardiaceae</taxon>
        <taxon>Pseudonocardia</taxon>
    </lineage>
</organism>
<dbReference type="CDD" id="cd05233">
    <property type="entry name" value="SDR_c"/>
    <property type="match status" value="1"/>
</dbReference>
<sequence>MALALITGGGSGIGAVLADRLASRAHDLILVGRDPDRLHVTARALAARYGVRADVLVADLATRHGLFRLEALLGGPGAPALDVLVHDLLHGAVPADTGSADPGTPEARQARIDLGITATMRLTHAALPGMLRRGAGTVIAVGASPAPDEDPATAWALAFTGGLAATLEGTGVRAVTVRTERAAESALDVDRPIGLPEPSRPAAALLELPRRAVDAGLRAARRGAQIVSDATREPLMPVAGGPAAPAGRDARVGAPAGEGPAVPGLPAAPPAGPRRPVVAPGCDRAPAGQQPLRTPSRLPDLPVRPGAGRVVGAAAGAAAGCGRSEHFVGGALRTPEQRARAAAAARDRARRRTASAHTTATVTGG</sequence>
<evidence type="ECO:0000256" key="3">
    <source>
        <dbReference type="SAM" id="MobiDB-lite"/>
    </source>
</evidence>
<reference evidence="5" key="1">
    <citation type="journal article" date="2019" name="Int. J. Syst. Evol. Microbiol.">
        <title>The Global Catalogue of Microorganisms (GCM) 10K type strain sequencing project: providing services to taxonomists for standard genome sequencing and annotation.</title>
        <authorList>
            <consortium name="The Broad Institute Genomics Platform"/>
            <consortium name="The Broad Institute Genome Sequencing Center for Infectious Disease"/>
            <person name="Wu L."/>
            <person name="Ma J."/>
        </authorList>
    </citation>
    <scope>NUCLEOTIDE SEQUENCE [LARGE SCALE GENOMIC DNA]</scope>
    <source>
        <strain evidence="5">JCM 11896</strain>
    </source>
</reference>
<evidence type="ECO:0000256" key="2">
    <source>
        <dbReference type="ARBA" id="ARBA00023002"/>
    </source>
</evidence>
<feature type="region of interest" description="Disordered" evidence="3">
    <location>
        <begin position="342"/>
        <end position="365"/>
    </location>
</feature>
<dbReference type="Proteomes" id="UP001501414">
    <property type="component" value="Unassembled WGS sequence"/>
</dbReference>
<dbReference type="SUPFAM" id="SSF51735">
    <property type="entry name" value="NAD(P)-binding Rossmann-fold domains"/>
    <property type="match status" value="1"/>
</dbReference>